<evidence type="ECO:0000313" key="2">
    <source>
        <dbReference type="EMBL" id="CAF5016283.1"/>
    </source>
</evidence>
<dbReference type="EMBL" id="CAJNOW010016464">
    <property type="protein sequence ID" value="CAF1650442.1"/>
    <property type="molecule type" value="Genomic_DNA"/>
</dbReference>
<protein>
    <submittedName>
        <fullName evidence="1">Uncharacterized protein</fullName>
    </submittedName>
</protein>
<dbReference type="AlphaFoldDB" id="A0A816ENN7"/>
<proteinExistence type="predicted"/>
<feature type="non-terminal residue" evidence="1">
    <location>
        <position position="1"/>
    </location>
</feature>
<dbReference type="Proteomes" id="UP000663834">
    <property type="component" value="Unassembled WGS sequence"/>
</dbReference>
<evidence type="ECO:0000313" key="3">
    <source>
        <dbReference type="Proteomes" id="UP000663834"/>
    </source>
</evidence>
<evidence type="ECO:0000313" key="1">
    <source>
        <dbReference type="EMBL" id="CAF1650442.1"/>
    </source>
</evidence>
<name>A0A816ENN7_9BILA</name>
<dbReference type="EMBL" id="CAJOBJ010213276">
    <property type="protein sequence ID" value="CAF5016283.1"/>
    <property type="molecule type" value="Genomic_DNA"/>
</dbReference>
<comment type="caution">
    <text evidence="1">The sequence shown here is derived from an EMBL/GenBank/DDBJ whole genome shotgun (WGS) entry which is preliminary data.</text>
</comment>
<dbReference type="Proteomes" id="UP000681720">
    <property type="component" value="Unassembled WGS sequence"/>
</dbReference>
<accession>A0A816ENN7</accession>
<organism evidence="1 3">
    <name type="scientific">Rotaria magnacalcarata</name>
    <dbReference type="NCBI Taxonomy" id="392030"/>
    <lineage>
        <taxon>Eukaryota</taxon>
        <taxon>Metazoa</taxon>
        <taxon>Spiralia</taxon>
        <taxon>Gnathifera</taxon>
        <taxon>Rotifera</taxon>
        <taxon>Eurotatoria</taxon>
        <taxon>Bdelloidea</taxon>
        <taxon>Philodinida</taxon>
        <taxon>Philodinidae</taxon>
        <taxon>Rotaria</taxon>
    </lineage>
</organism>
<gene>
    <name evidence="2" type="ORF">GIL414_LOCUS58149</name>
    <name evidence="1" type="ORF">KQP761_LOCUS29875</name>
</gene>
<reference evidence="1" key="1">
    <citation type="submission" date="2021-02" db="EMBL/GenBank/DDBJ databases">
        <authorList>
            <person name="Nowell W R."/>
        </authorList>
    </citation>
    <scope>NUCLEOTIDE SEQUENCE</scope>
</reference>
<sequence>DCTGIVKRIKYDSTTNAFTGFPSLLDRGVPIKSYYQTDSFRDATNPKIWGLVS</sequence>